<reference evidence="3" key="1">
    <citation type="submission" date="2021-01" db="EMBL/GenBank/DDBJ databases">
        <authorList>
            <person name="Corre E."/>
            <person name="Pelletier E."/>
            <person name="Niang G."/>
            <person name="Scheremetjew M."/>
            <person name="Finn R."/>
            <person name="Kale V."/>
            <person name="Holt S."/>
            <person name="Cochrane G."/>
            <person name="Meng A."/>
            <person name="Brown T."/>
            <person name="Cohen L."/>
        </authorList>
    </citation>
    <scope>NUCLEOTIDE SEQUENCE</scope>
    <source>
        <strain evidence="3">Pbaha01</strain>
    </source>
</reference>
<evidence type="ECO:0000313" key="3">
    <source>
        <dbReference type="EMBL" id="CAD8359485.1"/>
    </source>
</evidence>
<evidence type="ECO:0000256" key="1">
    <source>
        <dbReference type="SAM" id="MobiDB-lite"/>
    </source>
</evidence>
<proteinExistence type="predicted"/>
<dbReference type="AlphaFoldDB" id="A0A7S0ACG7"/>
<keyword evidence="2" id="KW-0472">Membrane</keyword>
<keyword evidence="2" id="KW-1133">Transmembrane helix</keyword>
<feature type="region of interest" description="Disordered" evidence="1">
    <location>
        <begin position="106"/>
        <end position="133"/>
    </location>
</feature>
<keyword evidence="2" id="KW-0812">Transmembrane</keyword>
<name>A0A7S0ACG7_9DINO</name>
<evidence type="ECO:0000256" key="2">
    <source>
        <dbReference type="SAM" id="Phobius"/>
    </source>
</evidence>
<organism evidence="3">
    <name type="scientific">Pyrodinium bahamense</name>
    <dbReference type="NCBI Taxonomy" id="73915"/>
    <lineage>
        <taxon>Eukaryota</taxon>
        <taxon>Sar</taxon>
        <taxon>Alveolata</taxon>
        <taxon>Dinophyceae</taxon>
        <taxon>Gonyaulacales</taxon>
        <taxon>Pyrocystaceae</taxon>
        <taxon>Pyrodinium</taxon>
    </lineage>
</organism>
<protein>
    <submittedName>
        <fullName evidence="3">Uncharacterized protein</fullName>
    </submittedName>
</protein>
<sequence>MAGATGATTGAGAGVGGSTNIRAACLCAASATALVLAMWLAWPRRLKASREEALAALRLLREECASIYVEVAAQAVAAGLSEPHVRSPAAKALAAAAAAAAAAGGAKAKTGTSGAERDAGPSESTEVTASDKLRQAAQQPLVLEGALREAAARAAVALPDGLTAEDLEAELARFAEDPEVRRGTEEVRQMHEACLEGRAPAALCDETGGGTAAQEPWAAEEVLRLLRELASAKARAVRGLVSAARAAGAGGKEAQCLGAQVVHACAKAEDEVWERHWPGNGSRRRRFLPALERFSADDRRFRERRAVAERELEAAAALAAMGQWPPNGI</sequence>
<gene>
    <name evidence="3" type="ORF">PBAH0796_LOCUS14360</name>
</gene>
<accession>A0A7S0ACG7</accession>
<feature type="transmembrane region" description="Helical" evidence="2">
    <location>
        <begin position="21"/>
        <end position="42"/>
    </location>
</feature>
<dbReference type="EMBL" id="HBEG01023705">
    <property type="protein sequence ID" value="CAD8359485.1"/>
    <property type="molecule type" value="Transcribed_RNA"/>
</dbReference>